<feature type="region of interest" description="Disordered" evidence="39">
    <location>
        <begin position="1156"/>
        <end position="1217"/>
    </location>
</feature>
<evidence type="ECO:0000256" key="7">
    <source>
        <dbReference type="ARBA" id="ARBA00022475"/>
    </source>
</evidence>
<evidence type="ECO:0000256" key="32">
    <source>
        <dbReference type="ARBA" id="ARBA00039896"/>
    </source>
</evidence>
<feature type="transmembrane region" description="Helical" evidence="40">
    <location>
        <begin position="1590"/>
        <end position="1610"/>
    </location>
</feature>
<dbReference type="Pfam" id="PF00083">
    <property type="entry name" value="Sugar_tr"/>
    <property type="match status" value="1"/>
</dbReference>
<comment type="catalytic activity">
    <reaction evidence="20">
        <text>glutarate(in) = glutarate(out)</text>
        <dbReference type="Rhea" id="RHEA:76251"/>
        <dbReference type="ChEBI" id="CHEBI:30921"/>
    </reaction>
</comment>
<evidence type="ECO:0000256" key="11">
    <source>
        <dbReference type="ARBA" id="ARBA00022679"/>
    </source>
</evidence>
<dbReference type="GO" id="GO:0005524">
    <property type="term" value="F:ATP binding"/>
    <property type="evidence" value="ECO:0007669"/>
    <property type="project" value="UniProtKB-UniRule"/>
</dbReference>
<feature type="domain" description="Protein kinase" evidence="41">
    <location>
        <begin position="99"/>
        <end position="362"/>
    </location>
</feature>
<dbReference type="PROSITE" id="PS50011">
    <property type="entry name" value="PROTEIN_KINASE_DOM"/>
    <property type="match status" value="1"/>
</dbReference>
<evidence type="ECO:0000256" key="26">
    <source>
        <dbReference type="ARBA" id="ARBA00036284"/>
    </source>
</evidence>
<keyword evidence="44" id="KW-1185">Reference proteome</keyword>
<keyword evidence="10" id="KW-0597">Phosphoprotein</keyword>
<feature type="region of interest" description="Disordered" evidence="39">
    <location>
        <begin position="611"/>
        <end position="724"/>
    </location>
</feature>
<keyword evidence="18 40" id="KW-0472">Membrane</keyword>
<comment type="caution">
    <text evidence="43">The sequence shown here is derived from an EMBL/GenBank/DDBJ whole genome shotgun (WGS) entry which is preliminary data.</text>
</comment>
<keyword evidence="14" id="KW-0418">Kinase</keyword>
<dbReference type="Gene3D" id="1.10.510.10">
    <property type="entry name" value="Transferase(Phosphotransferase) domain 1"/>
    <property type="match status" value="1"/>
</dbReference>
<dbReference type="InterPro" id="IPR005828">
    <property type="entry name" value="MFS_sugar_transport-like"/>
</dbReference>
<feature type="transmembrane region" description="Helical" evidence="40">
    <location>
        <begin position="1560"/>
        <end position="1578"/>
    </location>
</feature>
<dbReference type="InterPro" id="IPR017441">
    <property type="entry name" value="Protein_kinase_ATP_BS"/>
</dbReference>
<dbReference type="PANTHER" id="PTHR11909">
    <property type="entry name" value="CASEIN KINASE-RELATED"/>
    <property type="match status" value="1"/>
</dbReference>
<feature type="region of interest" description="Disordered" evidence="39">
    <location>
        <begin position="777"/>
        <end position="869"/>
    </location>
</feature>
<comment type="catalytic activity">
    <reaction evidence="31">
        <text>urate(out) = urate(in)</text>
        <dbReference type="Rhea" id="RHEA:60368"/>
        <dbReference type="ChEBI" id="CHEBI:17775"/>
    </reaction>
</comment>
<feature type="region of interest" description="Disordered" evidence="39">
    <location>
        <begin position="428"/>
        <end position="461"/>
    </location>
</feature>
<organism evidence="43 44">
    <name type="scientific">Zosterops borbonicus</name>
    <dbReference type="NCBI Taxonomy" id="364589"/>
    <lineage>
        <taxon>Eukaryota</taxon>
        <taxon>Metazoa</taxon>
        <taxon>Chordata</taxon>
        <taxon>Craniata</taxon>
        <taxon>Vertebrata</taxon>
        <taxon>Euteleostomi</taxon>
        <taxon>Archelosauria</taxon>
        <taxon>Archosauria</taxon>
        <taxon>Dinosauria</taxon>
        <taxon>Saurischia</taxon>
        <taxon>Theropoda</taxon>
        <taxon>Coelurosauria</taxon>
        <taxon>Aves</taxon>
        <taxon>Neognathae</taxon>
        <taxon>Neoaves</taxon>
        <taxon>Telluraves</taxon>
        <taxon>Australaves</taxon>
        <taxon>Passeriformes</taxon>
        <taxon>Sylvioidea</taxon>
        <taxon>Zosteropidae</taxon>
        <taxon>Zosterops</taxon>
    </lineage>
</organism>
<feature type="region of interest" description="Disordered" evidence="39">
    <location>
        <begin position="1028"/>
        <end position="1074"/>
    </location>
</feature>
<dbReference type="Pfam" id="PF00069">
    <property type="entry name" value="Pkinase"/>
    <property type="match status" value="1"/>
</dbReference>
<protein>
    <recommendedName>
        <fullName evidence="32">Solute carrier family 22 member 7</fullName>
        <ecNumber evidence="5">2.7.11.1</ecNumber>
    </recommendedName>
    <alternativeName>
        <fullName evidence="33">Organic anion transporter 2</fullName>
    </alternativeName>
</protein>
<feature type="transmembrane region" description="Helical" evidence="40">
    <location>
        <begin position="1622"/>
        <end position="1641"/>
    </location>
</feature>
<dbReference type="InterPro" id="IPR050235">
    <property type="entry name" value="CK1_Ser-Thr_kinase"/>
</dbReference>
<evidence type="ECO:0000256" key="34">
    <source>
        <dbReference type="ARBA" id="ARBA00047899"/>
    </source>
</evidence>
<comment type="catalytic activity">
    <reaction evidence="30">
        <text>2-oxoglutarate(in) = 2-oxoglutarate(out)</text>
        <dbReference type="Rhea" id="RHEA:76231"/>
        <dbReference type="ChEBI" id="CHEBI:16810"/>
    </reaction>
</comment>
<dbReference type="CDD" id="cd14130">
    <property type="entry name" value="STKc_TTBK1"/>
    <property type="match status" value="1"/>
</dbReference>
<feature type="compositionally biased region" description="Basic and acidic residues" evidence="39">
    <location>
        <begin position="1190"/>
        <end position="1212"/>
    </location>
</feature>
<comment type="catalytic activity">
    <reaction evidence="27">
        <text>3',5'-cyclic GMP(in) = 3',5'-cyclic GMP(out)</text>
        <dbReference type="Rhea" id="RHEA:76207"/>
        <dbReference type="ChEBI" id="CHEBI:57746"/>
    </reaction>
</comment>
<dbReference type="GO" id="GO:0016324">
    <property type="term" value="C:apical plasma membrane"/>
    <property type="evidence" value="ECO:0007669"/>
    <property type="project" value="UniProtKB-SubCell"/>
</dbReference>
<comment type="catalytic activity">
    <reaction evidence="22">
        <text>creatinine(in) = creatinine(out)</text>
        <dbReference type="Rhea" id="RHEA:74539"/>
        <dbReference type="ChEBI" id="CHEBI:16737"/>
    </reaction>
</comment>
<comment type="catalytic activity">
    <reaction evidence="21">
        <text>2'-deoxyguanosine(in) = 2'-deoxyguanosine(out)</text>
        <dbReference type="Rhea" id="RHEA:76215"/>
        <dbReference type="ChEBI" id="CHEBI:17172"/>
    </reaction>
</comment>
<evidence type="ECO:0000256" key="28">
    <source>
        <dbReference type="ARBA" id="ARBA00036345"/>
    </source>
</evidence>
<evidence type="ECO:0000256" key="23">
    <source>
        <dbReference type="ARBA" id="ARBA00035994"/>
    </source>
</evidence>
<evidence type="ECO:0000256" key="12">
    <source>
        <dbReference type="ARBA" id="ARBA00022692"/>
    </source>
</evidence>
<dbReference type="GO" id="GO:0005737">
    <property type="term" value="C:cytoplasm"/>
    <property type="evidence" value="ECO:0007669"/>
    <property type="project" value="UniProtKB-SubCell"/>
</dbReference>
<evidence type="ECO:0000256" key="38">
    <source>
        <dbReference type="PROSITE-ProRule" id="PRU10141"/>
    </source>
</evidence>
<dbReference type="SMART" id="SM00220">
    <property type="entry name" value="S_TKc"/>
    <property type="match status" value="1"/>
</dbReference>
<dbReference type="GO" id="GO:0016323">
    <property type="term" value="C:basolateral plasma membrane"/>
    <property type="evidence" value="ECO:0007669"/>
    <property type="project" value="UniProtKB-SubCell"/>
</dbReference>
<dbReference type="PROSITE" id="PS50850">
    <property type="entry name" value="MFS"/>
    <property type="match status" value="1"/>
</dbReference>
<dbReference type="InterPro" id="IPR042714">
    <property type="entry name" value="TTBK1_STKc"/>
</dbReference>
<feature type="compositionally biased region" description="Basic and acidic residues" evidence="39">
    <location>
        <begin position="1064"/>
        <end position="1074"/>
    </location>
</feature>
<keyword evidence="17" id="KW-0406">Ion transport</keyword>
<dbReference type="GO" id="GO:0008514">
    <property type="term" value="F:organic anion transmembrane transporter activity"/>
    <property type="evidence" value="ECO:0007669"/>
    <property type="project" value="UniProtKB-ARBA"/>
</dbReference>
<feature type="compositionally biased region" description="Acidic residues" evidence="39">
    <location>
        <begin position="791"/>
        <end position="820"/>
    </location>
</feature>
<evidence type="ECO:0000256" key="6">
    <source>
        <dbReference type="ARBA" id="ARBA00022448"/>
    </source>
</evidence>
<comment type="catalytic activity">
    <reaction evidence="23">
        <text>GDP(in) = GDP(out)</text>
        <dbReference type="Rhea" id="RHEA:76219"/>
        <dbReference type="ChEBI" id="CHEBI:58189"/>
    </reaction>
</comment>
<evidence type="ECO:0000259" key="41">
    <source>
        <dbReference type="PROSITE" id="PS50011"/>
    </source>
</evidence>
<keyword evidence="7" id="KW-1003">Cell membrane</keyword>
<dbReference type="SUPFAM" id="SSF103473">
    <property type="entry name" value="MFS general substrate transporter"/>
    <property type="match status" value="1"/>
</dbReference>
<evidence type="ECO:0000256" key="37">
    <source>
        <dbReference type="ARBA" id="ARBA00061588"/>
    </source>
</evidence>
<feature type="compositionally biased region" description="Basic and acidic residues" evidence="39">
    <location>
        <begin position="21"/>
        <end position="31"/>
    </location>
</feature>
<sequence>MRYLRRPQREAPAAAGPDPRTVYDKDCSTEEERQWEAAQNGDGVGTIEINGSFKLGATEKLSGWQMQCLAAVIKDEPNMSGGGEQVDILPTNYVVKDRWKVLKKIGGGGFGEIYEAMDLLTRENVALKVESAQQPKQVLKMEVAVLKKLQGKDHVCRFIGCGRNEKFNYVVMQLQGRNLADLRRSQPRGTFTLSTTLRLGKQILESIEAIHSVGFLHRDIKPSNFAMGRLPSTYRKCYMLDFGLARQYTNTTGEVRPPRNVAGFRGTVRYASVNAHKNREMGRHDDLWSLFYMLVEFAVGQLPWRKIKDKEQVGMIKEKYEHRMLLKHMPSEFHLFLDHIASLDYFTKPDYQLIMSVFENSMKERGITENEAFDWEKAGTDILLSTSTSTPPQQNTRQTAAMFGVVNVTPVPGDLLRENTEDVLQGEHLSDQENAPPILSGRPVEGLGQAPNTAFNEGEVWEETDVNRNKLRISISKTQCMVEEEQRNGVCPSSPVRVPPESPTAQVRSLRYRRVNSPESERLSTADGKADPHERRSRMDIPGSPSRLVCSSQPAQMLSIDTGQADRQASGRMDVSASVEHEALSNAFRSVPLAEEEDFDSKEWVIIDKETELKDFHPGAEPSTSGTTDEEPEELRPIEDGEERRRLGADAAVRPKTHDGRSRGMLPVTEEDSSHRHEGPSQTVSDSRHEQQTGSPAHSPLHSAPALRQRRRESEPTGPQRQAYMLKSFEMNGLPKAVPLSLPYQDFRKDMCNYWEKPKLSQRIKKVDFSNIVLTAPCKPLEPYLEMNGKEEEEEEEEEEDYEEEEDEQDDGEEEEEGNEIDMHSDSSSDLSQKSTERSQECAPSTLLADDQKGSKGRASTADGDLELEEGSKTLVLFSPGDLKKSPVAADLPPEVDLGTLAALTPQSERPQPMGSQLDVSEPGTLSSVLKSEPKPPVAVATASSPFTKVERTFVHIAEKTHLNVMSSSGQLMRHEEYCPPGQFEEAIVEEELEDNLVLVENGSIHSGLEGAETESCALSANHIETTSETVGEQPALPNGMPKLPQDQPELSGTAGLSLDLEEPDKVATREPGLEKAASATEHLKRAETLLETPQQGPRRPLGSRYRSRIPILFSEEDTGSDLSTSLSAKERLYKRAKQSDLARLVMEKRQSRLLRLASGASSSASSSDERRRASETLSATGSEEDTHDSDDSIPRKGEKKAALLGREERAISTRSRIPRPIVPVKTPLDAGRSESSVATAMAGMCSSPQDAAAACRLQTQRPAGSVPYEGRTTQGTEAFVNLTMEEVLLISIPRKPDGTFSSCEMFSQPQFHLLLNSSLQPENKSIIQHCQHGWVYDHSQFTSTISTQWDLVCEQRGLNQATATFFFIGVTMGAVVFGYLSDRFGRKAMLQLSLVCSVGFGMLSAASVSYTMLAITRTLTGVALSGLSLIVLPLGLEWVDVQHRTFTGILSSVFWSVGNMLLALAAYLVREWHWLLVAVTGPCLLSIVCVWWVPESARWLIAKGKVKQAHRHLLRCARINGRKDFAVSPEALTRMAADKTMSGNYSYISLFRTPVLRRISLCSGVVWFGVAFSYYGMSMNLTGFGLSIYLSQFVFGAIEIPAKMVMYVLVNRVGRRQSQAWTLILTGLCIGANILIPTAFASLRSVVAIMGKGFSEAAFTTVFLYTSELYPTIVRQNGMGYTSFMARLGGALAPLMFLLDEVWRWLPEVTYCGVAVCSGAVAFLLPETLHQRLPEGIDDIEKPPVKVPPEVSAPEVVPLQALPK</sequence>
<evidence type="ECO:0000256" key="4">
    <source>
        <dbReference type="ARBA" id="ARBA00009203"/>
    </source>
</evidence>
<evidence type="ECO:0000256" key="24">
    <source>
        <dbReference type="ARBA" id="ARBA00036196"/>
    </source>
</evidence>
<evidence type="ECO:0000256" key="3">
    <source>
        <dbReference type="ARBA" id="ARBA00004554"/>
    </source>
</evidence>
<dbReference type="InterPro" id="IPR036259">
    <property type="entry name" value="MFS_trans_sf"/>
</dbReference>
<feature type="transmembrane region" description="Helical" evidence="40">
    <location>
        <begin position="1393"/>
        <end position="1414"/>
    </location>
</feature>
<comment type="catalytic activity">
    <reaction evidence="28">
        <text>prostaglandin E2(out) = prostaglandin E2(in)</text>
        <dbReference type="Rhea" id="RHEA:50984"/>
        <dbReference type="ChEBI" id="CHEBI:606564"/>
    </reaction>
</comment>
<evidence type="ECO:0000256" key="27">
    <source>
        <dbReference type="ARBA" id="ARBA00036308"/>
    </source>
</evidence>
<dbReference type="SUPFAM" id="SSF56112">
    <property type="entry name" value="Protein kinase-like (PK-like)"/>
    <property type="match status" value="1"/>
</dbReference>
<feature type="binding site" evidence="38">
    <location>
        <position position="128"/>
    </location>
    <ligand>
        <name>ATP</name>
        <dbReference type="ChEBI" id="CHEBI:30616"/>
    </ligand>
</feature>
<dbReference type="GO" id="GO:0004674">
    <property type="term" value="F:protein serine/threonine kinase activity"/>
    <property type="evidence" value="ECO:0007669"/>
    <property type="project" value="UniProtKB-KW"/>
</dbReference>
<evidence type="ECO:0000256" key="18">
    <source>
        <dbReference type="ARBA" id="ARBA00023136"/>
    </source>
</evidence>
<feature type="transmembrane region" description="Helical" evidence="40">
    <location>
        <begin position="1420"/>
        <end position="1440"/>
    </location>
</feature>
<evidence type="ECO:0000256" key="36">
    <source>
        <dbReference type="ARBA" id="ARBA00051037"/>
    </source>
</evidence>
<evidence type="ECO:0000256" key="33">
    <source>
        <dbReference type="ARBA" id="ARBA00042363"/>
    </source>
</evidence>
<accession>A0A8K1LT92</accession>
<comment type="catalytic activity">
    <reaction evidence="35">
        <text>L-seryl-[protein] + ATP = O-phospho-L-seryl-[protein] + ADP + H(+)</text>
        <dbReference type="Rhea" id="RHEA:17989"/>
        <dbReference type="Rhea" id="RHEA-COMP:9863"/>
        <dbReference type="Rhea" id="RHEA-COMP:11604"/>
        <dbReference type="ChEBI" id="CHEBI:15378"/>
        <dbReference type="ChEBI" id="CHEBI:29999"/>
        <dbReference type="ChEBI" id="CHEBI:30616"/>
        <dbReference type="ChEBI" id="CHEBI:83421"/>
        <dbReference type="ChEBI" id="CHEBI:456216"/>
        <dbReference type="EC" id="2.7.11.1"/>
    </reaction>
</comment>
<feature type="compositionally biased region" description="Basic and acidic residues" evidence="39">
    <location>
        <begin position="519"/>
        <end position="539"/>
    </location>
</feature>
<comment type="subcellular location">
    <subcellularLocation>
        <location evidence="1">Apical cell membrane</location>
        <topology evidence="1">Multi-pass membrane protein</topology>
    </subcellularLocation>
    <subcellularLocation>
        <location evidence="3">Basolateral cell membrane</location>
        <topology evidence="3">Multi-pass membrane protein</topology>
    </subcellularLocation>
    <subcellularLocation>
        <location evidence="2">Cytoplasm</location>
    </subcellularLocation>
</comment>
<evidence type="ECO:0000256" key="1">
    <source>
        <dbReference type="ARBA" id="ARBA00004424"/>
    </source>
</evidence>
<keyword evidence="8" id="KW-0963">Cytoplasm</keyword>
<feature type="compositionally biased region" description="Basic and acidic residues" evidence="39">
    <location>
        <begin position="634"/>
        <end position="648"/>
    </location>
</feature>
<dbReference type="InterPro" id="IPR020846">
    <property type="entry name" value="MFS_dom"/>
</dbReference>
<evidence type="ECO:0000256" key="10">
    <source>
        <dbReference type="ARBA" id="ARBA00022553"/>
    </source>
</evidence>
<comment type="catalytic activity">
    <reaction evidence="36">
        <text>orotate(out) + L-glutamate(in) = orotate(in) + L-glutamate(out)</text>
        <dbReference type="Rhea" id="RHEA:72043"/>
        <dbReference type="ChEBI" id="CHEBI:29985"/>
        <dbReference type="ChEBI" id="CHEBI:30839"/>
    </reaction>
</comment>
<evidence type="ECO:0000256" key="15">
    <source>
        <dbReference type="ARBA" id="ARBA00022840"/>
    </source>
</evidence>
<feature type="region of interest" description="Disordered" evidence="39">
    <location>
        <begin position="485"/>
        <end position="549"/>
    </location>
</feature>
<feature type="compositionally biased region" description="Low complexity" evidence="39">
    <location>
        <begin position="1156"/>
        <end position="1167"/>
    </location>
</feature>
<evidence type="ECO:0000313" key="44">
    <source>
        <dbReference type="Proteomes" id="UP000796761"/>
    </source>
</evidence>
<evidence type="ECO:0000259" key="42">
    <source>
        <dbReference type="PROSITE" id="PS50850"/>
    </source>
</evidence>
<keyword evidence="12 40" id="KW-0812">Transmembrane</keyword>
<evidence type="ECO:0000256" key="35">
    <source>
        <dbReference type="ARBA" id="ARBA00048679"/>
    </source>
</evidence>
<reference evidence="43" key="1">
    <citation type="submission" date="2019-04" db="EMBL/GenBank/DDBJ databases">
        <title>Genome assembly of Zosterops borbonicus 15179.</title>
        <authorList>
            <person name="Leroy T."/>
            <person name="Anselmetti Y."/>
            <person name="Tilak M.-K."/>
            <person name="Nabholz B."/>
        </authorList>
    </citation>
    <scope>NUCLEOTIDE SEQUENCE</scope>
    <source>
        <strain evidence="43">HGM_15179</strain>
        <tissue evidence="43">Muscle</tissue>
    </source>
</reference>
<keyword evidence="15 38" id="KW-0067">ATP-binding</keyword>
<dbReference type="GO" id="GO:0006811">
    <property type="term" value="P:monoatomic ion transport"/>
    <property type="evidence" value="ECO:0007669"/>
    <property type="project" value="UniProtKB-KW"/>
</dbReference>
<evidence type="ECO:0000256" key="2">
    <source>
        <dbReference type="ARBA" id="ARBA00004496"/>
    </source>
</evidence>
<evidence type="ECO:0000256" key="14">
    <source>
        <dbReference type="ARBA" id="ARBA00022777"/>
    </source>
</evidence>
<comment type="catalytic activity">
    <reaction evidence="19">
        <text>guanosine(in) = guanosine(out)</text>
        <dbReference type="Rhea" id="RHEA:75371"/>
        <dbReference type="ChEBI" id="CHEBI:16750"/>
    </reaction>
</comment>
<feature type="transmembrane region" description="Helical" evidence="40">
    <location>
        <begin position="1447"/>
        <end position="1469"/>
    </location>
</feature>
<keyword evidence="9" id="KW-0723">Serine/threonine-protein kinase</keyword>
<evidence type="ECO:0000256" key="31">
    <source>
        <dbReference type="ARBA" id="ARBA00036870"/>
    </source>
</evidence>
<evidence type="ECO:0000256" key="8">
    <source>
        <dbReference type="ARBA" id="ARBA00022490"/>
    </source>
</evidence>
<dbReference type="InterPro" id="IPR011009">
    <property type="entry name" value="Kinase-like_dom_sf"/>
</dbReference>
<comment type="similarity">
    <text evidence="37">Belongs to the protein kinase superfamily. CK1 Ser/Thr protein kinase family.</text>
</comment>
<gene>
    <name evidence="43" type="ORF">HGM15179_002014</name>
</gene>
<evidence type="ECO:0000256" key="9">
    <source>
        <dbReference type="ARBA" id="ARBA00022527"/>
    </source>
</evidence>
<keyword evidence="16 40" id="KW-1133">Transmembrane helix</keyword>
<evidence type="ECO:0000256" key="5">
    <source>
        <dbReference type="ARBA" id="ARBA00012513"/>
    </source>
</evidence>
<evidence type="ECO:0000256" key="20">
    <source>
        <dbReference type="ARBA" id="ARBA00035836"/>
    </source>
</evidence>
<comment type="catalytic activity">
    <reaction evidence="25">
        <text>estrone 3-sulfate(out) = estrone 3-sulfate(in)</text>
        <dbReference type="Rhea" id="RHEA:71835"/>
        <dbReference type="ChEBI" id="CHEBI:60050"/>
    </reaction>
</comment>
<evidence type="ECO:0000256" key="13">
    <source>
        <dbReference type="ARBA" id="ARBA00022741"/>
    </source>
</evidence>
<dbReference type="FunFam" id="1.10.510.10:FF:000167">
    <property type="entry name" value="Tau tubulin kinase 1"/>
    <property type="match status" value="1"/>
</dbReference>
<evidence type="ECO:0000256" key="25">
    <source>
        <dbReference type="ARBA" id="ARBA00036221"/>
    </source>
</evidence>
<dbReference type="FunFam" id="3.30.200.20:FF:000358">
    <property type="entry name" value="Tau tubulin kinase 2b"/>
    <property type="match status" value="1"/>
</dbReference>
<dbReference type="GO" id="GO:0015132">
    <property type="term" value="F:prostaglandin transmembrane transporter activity"/>
    <property type="evidence" value="ECO:0007669"/>
    <property type="project" value="UniProtKB-ARBA"/>
</dbReference>
<proteinExistence type="inferred from homology"/>
<keyword evidence="11" id="KW-0808">Transferase</keyword>
<evidence type="ECO:0000313" key="43">
    <source>
        <dbReference type="EMBL" id="TRZ25111.1"/>
    </source>
</evidence>
<feature type="transmembrane region" description="Helical" evidence="40">
    <location>
        <begin position="1475"/>
        <end position="1494"/>
    </location>
</feature>
<evidence type="ECO:0000256" key="22">
    <source>
        <dbReference type="ARBA" id="ARBA00035924"/>
    </source>
</evidence>
<comment type="similarity">
    <text evidence="4">Belongs to the major facilitator (TC 2.A.1) superfamily. Organic cation transporter (TC 2.A.1.19) family.</text>
</comment>
<dbReference type="PROSITE" id="PS00107">
    <property type="entry name" value="PROTEIN_KINASE_ATP"/>
    <property type="match status" value="1"/>
</dbReference>
<keyword evidence="6" id="KW-0813">Transport</keyword>
<dbReference type="EMBL" id="SWJQ01000033">
    <property type="protein sequence ID" value="TRZ25111.1"/>
    <property type="molecule type" value="Genomic_DNA"/>
</dbReference>
<comment type="catalytic activity">
    <reaction evidence="26">
        <text>GTP(in) = GTP(out)</text>
        <dbReference type="Rhea" id="RHEA:75787"/>
        <dbReference type="ChEBI" id="CHEBI:37565"/>
    </reaction>
</comment>
<evidence type="ECO:0000256" key="17">
    <source>
        <dbReference type="ARBA" id="ARBA00023065"/>
    </source>
</evidence>
<feature type="compositionally biased region" description="Polar residues" evidence="39">
    <location>
        <begin position="905"/>
        <end position="930"/>
    </location>
</feature>
<evidence type="ECO:0000256" key="29">
    <source>
        <dbReference type="ARBA" id="ARBA00036413"/>
    </source>
</evidence>
<keyword evidence="13 38" id="KW-0547">Nucleotide-binding</keyword>
<evidence type="ECO:0000256" key="19">
    <source>
        <dbReference type="ARBA" id="ARBA00035784"/>
    </source>
</evidence>
<name>A0A8K1LT92_9PASS</name>
<dbReference type="OrthoDB" id="5979581at2759"/>
<dbReference type="EC" id="2.7.11.1" evidence="5"/>
<comment type="catalytic activity">
    <reaction evidence="24">
        <text>3',5'-cyclic AMP(in) = 3',5'-cyclic AMP(out)</text>
        <dbReference type="Rhea" id="RHEA:76223"/>
        <dbReference type="ChEBI" id="CHEBI:58165"/>
    </reaction>
</comment>
<dbReference type="FunFam" id="1.20.1250.20:FF:000170">
    <property type="entry name" value="Solute carrier family 22 member 7"/>
    <property type="match status" value="1"/>
</dbReference>
<evidence type="ECO:0000256" key="39">
    <source>
        <dbReference type="SAM" id="MobiDB-lite"/>
    </source>
</evidence>
<evidence type="ECO:0000256" key="21">
    <source>
        <dbReference type="ARBA" id="ARBA00035870"/>
    </source>
</evidence>
<dbReference type="CDD" id="cd17447">
    <property type="entry name" value="MFS_SLC22A7_OAT2"/>
    <property type="match status" value="1"/>
</dbReference>
<feature type="transmembrane region" description="Helical" evidence="40">
    <location>
        <begin position="1362"/>
        <end position="1381"/>
    </location>
</feature>
<dbReference type="Gene3D" id="1.20.1250.20">
    <property type="entry name" value="MFS general substrate transporter like domains"/>
    <property type="match status" value="1"/>
</dbReference>
<evidence type="ECO:0000256" key="40">
    <source>
        <dbReference type="SAM" id="Phobius"/>
    </source>
</evidence>
<comment type="catalytic activity">
    <reaction evidence="34">
        <text>L-threonyl-[protein] + ATP = O-phospho-L-threonyl-[protein] + ADP + H(+)</text>
        <dbReference type="Rhea" id="RHEA:46608"/>
        <dbReference type="Rhea" id="RHEA-COMP:11060"/>
        <dbReference type="Rhea" id="RHEA-COMP:11605"/>
        <dbReference type="ChEBI" id="CHEBI:15378"/>
        <dbReference type="ChEBI" id="CHEBI:30013"/>
        <dbReference type="ChEBI" id="CHEBI:30616"/>
        <dbReference type="ChEBI" id="CHEBI:61977"/>
        <dbReference type="ChEBI" id="CHEBI:456216"/>
        <dbReference type="EC" id="2.7.11.1"/>
    </reaction>
</comment>
<dbReference type="Proteomes" id="UP000796761">
    <property type="component" value="Unassembled WGS sequence"/>
</dbReference>
<evidence type="ECO:0000256" key="16">
    <source>
        <dbReference type="ARBA" id="ARBA00022989"/>
    </source>
</evidence>
<dbReference type="InterPro" id="IPR000719">
    <property type="entry name" value="Prot_kinase_dom"/>
</dbReference>
<comment type="catalytic activity">
    <reaction evidence="29">
        <text>GMP(in) = GMP(out)</text>
        <dbReference type="Rhea" id="RHEA:76211"/>
        <dbReference type="ChEBI" id="CHEBI:58115"/>
    </reaction>
</comment>
<dbReference type="GO" id="GO:0015630">
    <property type="term" value="C:microtubule cytoskeleton"/>
    <property type="evidence" value="ECO:0007669"/>
    <property type="project" value="UniProtKB-ARBA"/>
</dbReference>
<feature type="region of interest" description="Disordered" evidence="39">
    <location>
        <begin position="1"/>
        <end position="31"/>
    </location>
</feature>
<evidence type="ECO:0000256" key="30">
    <source>
        <dbReference type="ARBA" id="ARBA00036724"/>
    </source>
</evidence>
<feature type="region of interest" description="Disordered" evidence="39">
    <location>
        <begin position="905"/>
        <end position="940"/>
    </location>
</feature>
<feature type="domain" description="Major facilitator superfamily (MFS) profile" evidence="42">
    <location>
        <begin position="1310"/>
        <end position="1731"/>
    </location>
</feature>